<dbReference type="AlphaFoldDB" id="A0A3N4HLA4"/>
<name>A0A3N4HLA4_ASCIM</name>
<protein>
    <submittedName>
        <fullName evidence="2">Uncharacterized protein</fullName>
    </submittedName>
</protein>
<feature type="region of interest" description="Disordered" evidence="1">
    <location>
        <begin position="170"/>
        <end position="189"/>
    </location>
</feature>
<feature type="region of interest" description="Disordered" evidence="1">
    <location>
        <begin position="206"/>
        <end position="271"/>
    </location>
</feature>
<evidence type="ECO:0000313" key="3">
    <source>
        <dbReference type="Proteomes" id="UP000275078"/>
    </source>
</evidence>
<dbReference type="EMBL" id="ML119852">
    <property type="protein sequence ID" value="RPA72650.1"/>
    <property type="molecule type" value="Genomic_DNA"/>
</dbReference>
<keyword evidence="3" id="KW-1185">Reference proteome</keyword>
<feature type="compositionally biased region" description="Polar residues" evidence="1">
    <location>
        <begin position="410"/>
        <end position="419"/>
    </location>
</feature>
<reference evidence="2 3" key="1">
    <citation type="journal article" date="2018" name="Nat. Ecol. Evol.">
        <title>Pezizomycetes genomes reveal the molecular basis of ectomycorrhizal truffle lifestyle.</title>
        <authorList>
            <person name="Murat C."/>
            <person name="Payen T."/>
            <person name="Noel B."/>
            <person name="Kuo A."/>
            <person name="Morin E."/>
            <person name="Chen J."/>
            <person name="Kohler A."/>
            <person name="Krizsan K."/>
            <person name="Balestrini R."/>
            <person name="Da Silva C."/>
            <person name="Montanini B."/>
            <person name="Hainaut M."/>
            <person name="Levati E."/>
            <person name="Barry K.W."/>
            <person name="Belfiori B."/>
            <person name="Cichocki N."/>
            <person name="Clum A."/>
            <person name="Dockter R.B."/>
            <person name="Fauchery L."/>
            <person name="Guy J."/>
            <person name="Iotti M."/>
            <person name="Le Tacon F."/>
            <person name="Lindquist E.A."/>
            <person name="Lipzen A."/>
            <person name="Malagnac F."/>
            <person name="Mello A."/>
            <person name="Molinier V."/>
            <person name="Miyauchi S."/>
            <person name="Poulain J."/>
            <person name="Riccioni C."/>
            <person name="Rubini A."/>
            <person name="Sitrit Y."/>
            <person name="Splivallo R."/>
            <person name="Traeger S."/>
            <person name="Wang M."/>
            <person name="Zifcakova L."/>
            <person name="Wipf D."/>
            <person name="Zambonelli A."/>
            <person name="Paolocci F."/>
            <person name="Nowrousian M."/>
            <person name="Ottonello S."/>
            <person name="Baldrian P."/>
            <person name="Spatafora J.W."/>
            <person name="Henrissat B."/>
            <person name="Nagy L.G."/>
            <person name="Aury J.M."/>
            <person name="Wincker P."/>
            <person name="Grigoriev I.V."/>
            <person name="Bonfante P."/>
            <person name="Martin F.M."/>
        </authorList>
    </citation>
    <scope>NUCLEOTIDE SEQUENCE [LARGE SCALE GENOMIC DNA]</scope>
    <source>
        <strain evidence="2 3">RN42</strain>
    </source>
</reference>
<feature type="compositionally biased region" description="Basic and acidic residues" evidence="1">
    <location>
        <begin position="170"/>
        <end position="188"/>
    </location>
</feature>
<feature type="compositionally biased region" description="Low complexity" evidence="1">
    <location>
        <begin position="484"/>
        <end position="494"/>
    </location>
</feature>
<feature type="region of interest" description="Disordered" evidence="1">
    <location>
        <begin position="102"/>
        <end position="121"/>
    </location>
</feature>
<accession>A0A3N4HLA4</accession>
<gene>
    <name evidence="2" type="ORF">BJ508DRAFT_342870</name>
</gene>
<feature type="compositionally biased region" description="Low complexity" evidence="1">
    <location>
        <begin position="568"/>
        <end position="578"/>
    </location>
</feature>
<evidence type="ECO:0000256" key="1">
    <source>
        <dbReference type="SAM" id="MobiDB-lite"/>
    </source>
</evidence>
<feature type="compositionally biased region" description="Low complexity" evidence="1">
    <location>
        <begin position="420"/>
        <end position="429"/>
    </location>
</feature>
<feature type="region of interest" description="Disordered" evidence="1">
    <location>
        <begin position="289"/>
        <end position="369"/>
    </location>
</feature>
<feature type="compositionally biased region" description="Basic and acidic residues" evidence="1">
    <location>
        <begin position="533"/>
        <end position="543"/>
    </location>
</feature>
<feature type="compositionally biased region" description="Low complexity" evidence="1">
    <location>
        <begin position="318"/>
        <end position="334"/>
    </location>
</feature>
<organism evidence="2 3">
    <name type="scientific">Ascobolus immersus RN42</name>
    <dbReference type="NCBI Taxonomy" id="1160509"/>
    <lineage>
        <taxon>Eukaryota</taxon>
        <taxon>Fungi</taxon>
        <taxon>Dikarya</taxon>
        <taxon>Ascomycota</taxon>
        <taxon>Pezizomycotina</taxon>
        <taxon>Pezizomycetes</taxon>
        <taxon>Pezizales</taxon>
        <taxon>Ascobolaceae</taxon>
        <taxon>Ascobolus</taxon>
    </lineage>
</organism>
<evidence type="ECO:0000313" key="2">
    <source>
        <dbReference type="EMBL" id="RPA72650.1"/>
    </source>
</evidence>
<sequence length="578" mass="62367">MSRSRGGQDGHCLSPAPLFWKEVRKSTASSHPLDAPEMSSPTSPNSPPANGLLPQRPSPAETQYGASRHGYPAYYEFSAEEASYEGGRVRDSQFFMRGARTGNGAEISRSDTPSPVSSPVDELIPAQDEQEAFTDVPWASTDDTILDKDSIPHGTFPAASSAPSFRYRAEGHHREGAGHGDFRPIPTEDEREATLMVTADEYRRWHEGDSLGHGPSRSSHGGYVNGRNRVGTANGTEADRKVIKKKPPFVGDRRQGGRQDGQPFPAELPRSSWTRSRGYSIFICSPFQPSQLNHLTPRPPSNTHLYNMYSPPTDRQQSTSSESAYSASSGFSKAPDFDSMSTATTPPPEEVEGPVHDQPNIPQIDLPVYPAHFNFEGPEIAVPEAHTEAPALVQPATSALQSHITNGWNPVSTNSMAYLSSTESSVSSVDELISPEPSNGQNGDDDEDSDAEAIGITDSFRGLVSSSHEVQHGASNDRMVERNGSGSDGSSSTSFAVRSWVESLPTGDGIGCFDRHEAPTSSDGSITELDNPDTERNTAEQHRRQQVPRGRGISYSTRGSRSLEEEGNLLGAAGEESA</sequence>
<proteinExistence type="predicted"/>
<dbReference type="Proteomes" id="UP000275078">
    <property type="component" value="Unassembled WGS sequence"/>
</dbReference>
<feature type="region of interest" description="Disordered" evidence="1">
    <location>
        <begin position="143"/>
        <end position="163"/>
    </location>
</feature>
<feature type="region of interest" description="Disordered" evidence="1">
    <location>
        <begin position="410"/>
        <end position="578"/>
    </location>
</feature>
<feature type="region of interest" description="Disordered" evidence="1">
    <location>
        <begin position="23"/>
        <end position="67"/>
    </location>
</feature>